<dbReference type="Proteomes" id="UP000003835">
    <property type="component" value="Unassembled WGS sequence"/>
</dbReference>
<dbReference type="EMBL" id="DS989868">
    <property type="protein sequence ID" value="EDX71951.1"/>
    <property type="molecule type" value="Genomic_DNA"/>
</dbReference>
<dbReference type="SUPFAM" id="SSF53756">
    <property type="entry name" value="UDP-Glycosyltransferase/glycogen phosphorylase"/>
    <property type="match status" value="1"/>
</dbReference>
<dbReference type="InterPro" id="IPR038577">
    <property type="entry name" value="GT10-like_C_sf"/>
</dbReference>
<proteinExistence type="predicted"/>
<dbReference type="HOGENOM" id="CLU_876362_0_0_3"/>
<sequence>MTVCSLANQDDLDSKSETYLAHQKELSPLNQLKSRWQDLGFHVLTRQQLSFEQTDIAVFWNIDKSSYKECLSLPEQVPCLLIFNQSPLVGGYKKLKALSSKRWLAVLTWNRSFQADHIFHYDIPFFYEKSVSEKKASESLVDSLSLTENSARGVAFRNAQNDTRGLIPKVNSLCRELANSGYIDLVEGREVLSQREIEKKYHYSLVAEDALCPGYVTQKLADSIIAGIPAIYLGDFTTAERRFPGCFVRLKDLSVDSFMQAKQELLESYDNLHQNIVSVRQESHTWGQNFLEVVAKAVIDVKKQKIPIGGRSICRGN</sequence>
<evidence type="ECO:0000313" key="2">
    <source>
        <dbReference type="Proteomes" id="UP000003835"/>
    </source>
</evidence>
<evidence type="ECO:0000313" key="1">
    <source>
        <dbReference type="EMBL" id="EDX71951.1"/>
    </source>
</evidence>
<dbReference type="STRING" id="118168.MC7420_5095"/>
<name>B4W1L4_9CYAN</name>
<accession>B4W1L4</accession>
<organism evidence="1 2">
    <name type="scientific">Coleofasciculus chthonoplastes PCC 7420</name>
    <dbReference type="NCBI Taxonomy" id="118168"/>
    <lineage>
        <taxon>Bacteria</taxon>
        <taxon>Bacillati</taxon>
        <taxon>Cyanobacteriota</taxon>
        <taxon>Cyanophyceae</taxon>
        <taxon>Coleofasciculales</taxon>
        <taxon>Coleofasciculaceae</taxon>
        <taxon>Coleofasciculus</taxon>
    </lineage>
</organism>
<reference evidence="1 2" key="1">
    <citation type="submission" date="2008-07" db="EMBL/GenBank/DDBJ databases">
        <authorList>
            <person name="Tandeau de Marsac N."/>
            <person name="Ferriera S."/>
            <person name="Johnson J."/>
            <person name="Kravitz S."/>
            <person name="Beeson K."/>
            <person name="Sutton G."/>
            <person name="Rogers Y.-H."/>
            <person name="Friedman R."/>
            <person name="Frazier M."/>
            <person name="Venter J.C."/>
        </authorList>
    </citation>
    <scope>NUCLEOTIDE SEQUENCE [LARGE SCALE GENOMIC DNA]</scope>
    <source>
        <strain evidence="1 2">PCC 7420</strain>
    </source>
</reference>
<keyword evidence="2" id="KW-1185">Reference proteome</keyword>
<dbReference type="Gene3D" id="3.40.50.11660">
    <property type="entry name" value="Glycosyl transferase family 10, C-terminal domain"/>
    <property type="match status" value="1"/>
</dbReference>
<dbReference type="AlphaFoldDB" id="B4W1L4"/>
<gene>
    <name evidence="1" type="ORF">MC7420_5095</name>
</gene>
<protein>
    <submittedName>
        <fullName evidence="1">Uncharacterized protein</fullName>
    </submittedName>
</protein>